<dbReference type="Proteomes" id="UP000494265">
    <property type="component" value="Unassembled WGS sequence"/>
</dbReference>
<reference evidence="1" key="1">
    <citation type="submission" date="2019-10" db="EMBL/GenBank/DDBJ databases">
        <title>Lactobacillus agilis SY212 Whole Genome Sequencing Project.</title>
        <authorList>
            <person name="Suzuki S."/>
            <person name="Endo A."/>
            <person name="Maeno S."/>
            <person name="Shiwa Y."/>
            <person name="Matsutani M."/>
            <person name="Kajikawa A."/>
        </authorList>
    </citation>
    <scope>NUCLEOTIDE SEQUENCE</scope>
    <source>
        <strain evidence="1">SY212</strain>
    </source>
</reference>
<dbReference type="RefSeq" id="WP_172584870.1">
    <property type="nucleotide sequence ID" value="NZ_BLAM01000144.1"/>
</dbReference>
<dbReference type="Pfam" id="PF12784">
    <property type="entry name" value="PDDEXK_2"/>
    <property type="match status" value="1"/>
</dbReference>
<organism evidence="1">
    <name type="scientific">Ligilactobacillus agilis</name>
    <dbReference type="NCBI Taxonomy" id="1601"/>
    <lineage>
        <taxon>Bacteria</taxon>
        <taxon>Bacillati</taxon>
        <taxon>Bacillota</taxon>
        <taxon>Bacilli</taxon>
        <taxon>Lactobacillales</taxon>
        <taxon>Lactobacillaceae</taxon>
        <taxon>Ligilactobacillus</taxon>
    </lineage>
</organism>
<evidence type="ECO:0008006" key="2">
    <source>
        <dbReference type="Google" id="ProtNLM"/>
    </source>
</evidence>
<dbReference type="EMBL" id="BLAM01000144">
    <property type="protein sequence ID" value="GET06440.1"/>
    <property type="molecule type" value="Genomic_DNA"/>
</dbReference>
<accession>A0A6F9XMQ4</accession>
<sequence>MRVNREEVTKKDLVYYGPRFDIYAEDEFGTIYDLEMQNSDKGDLAERMSMYQASLERNALLAGEDFRKRRRTVVIFICNFDVFKKRLAAYYIGSKVLNCLELKFDNKETNAIVNLKGELSAENTARQALNAYFTKQIVSDEFTAQIDQAVRALKQDSKRGAIYMEAKEWVAREVARVRTDSLEKGREDGMNLALTIMATIPKLIAANKTHEEIITTLVAKYNIDQAQAESYYEQVMALRA</sequence>
<name>A0A6F9XMQ4_9LACO</name>
<evidence type="ECO:0000313" key="1">
    <source>
        <dbReference type="EMBL" id="GET06440.1"/>
    </source>
</evidence>
<protein>
    <recommendedName>
        <fullName evidence="2">Rpn family recombination-promoting nuclease/putative transposase</fullName>
    </recommendedName>
</protein>
<dbReference type="AlphaFoldDB" id="A0A6F9XMQ4"/>
<proteinExistence type="predicted"/>
<gene>
    <name evidence="1" type="ORF">SY212_14700</name>
</gene>
<comment type="caution">
    <text evidence="1">The sequence shown here is derived from an EMBL/GenBank/DDBJ whole genome shotgun (WGS) entry which is preliminary data.</text>
</comment>